<feature type="compositionally biased region" description="Low complexity" evidence="2">
    <location>
        <begin position="617"/>
        <end position="629"/>
    </location>
</feature>
<feature type="compositionally biased region" description="Low complexity" evidence="2">
    <location>
        <begin position="751"/>
        <end position="760"/>
    </location>
</feature>
<dbReference type="KEGG" id="cci:CC1G_05832"/>
<dbReference type="STRING" id="240176.A8NLI5"/>
<evidence type="ECO:0000313" key="3">
    <source>
        <dbReference type="EMBL" id="EAU87143.1"/>
    </source>
</evidence>
<dbReference type="PANTHER" id="PTHR38926:SF72">
    <property type="entry name" value="IM:7136021-RELATED"/>
    <property type="match status" value="1"/>
</dbReference>
<reference evidence="3 4" key="1">
    <citation type="journal article" date="2010" name="Proc. Natl. Acad. Sci. U.S.A.">
        <title>Insights into evolution of multicellular fungi from the assembled chromosomes of the mushroom Coprinopsis cinerea (Coprinus cinereus).</title>
        <authorList>
            <person name="Stajich J.E."/>
            <person name="Wilke S.K."/>
            <person name="Ahren D."/>
            <person name="Au C.H."/>
            <person name="Birren B.W."/>
            <person name="Borodovsky M."/>
            <person name="Burns C."/>
            <person name="Canback B."/>
            <person name="Casselton L.A."/>
            <person name="Cheng C.K."/>
            <person name="Deng J."/>
            <person name="Dietrich F.S."/>
            <person name="Fargo D.C."/>
            <person name="Farman M.L."/>
            <person name="Gathman A.C."/>
            <person name="Goldberg J."/>
            <person name="Guigo R."/>
            <person name="Hoegger P.J."/>
            <person name="Hooker J.B."/>
            <person name="Huggins A."/>
            <person name="James T.Y."/>
            <person name="Kamada T."/>
            <person name="Kilaru S."/>
            <person name="Kodira C."/>
            <person name="Kues U."/>
            <person name="Kupfer D."/>
            <person name="Kwan H.S."/>
            <person name="Lomsadze A."/>
            <person name="Li W."/>
            <person name="Lilly W.W."/>
            <person name="Ma L.J."/>
            <person name="Mackey A.J."/>
            <person name="Manning G."/>
            <person name="Martin F."/>
            <person name="Muraguchi H."/>
            <person name="Natvig D.O."/>
            <person name="Palmerini H."/>
            <person name="Ramesh M.A."/>
            <person name="Rehmeyer C.J."/>
            <person name="Roe B.A."/>
            <person name="Shenoy N."/>
            <person name="Stanke M."/>
            <person name="Ter-Hovhannisyan V."/>
            <person name="Tunlid A."/>
            <person name="Velagapudi R."/>
            <person name="Vision T.J."/>
            <person name="Zeng Q."/>
            <person name="Zolan M.E."/>
            <person name="Pukkila P.J."/>
        </authorList>
    </citation>
    <scope>NUCLEOTIDE SEQUENCE [LARGE SCALE GENOMIC DNA]</scope>
    <source>
        <strain evidence="4">Okayama-7 / 130 / ATCC MYA-4618 / FGSC 9003</strain>
    </source>
</reference>
<dbReference type="GeneID" id="6011212"/>
<comment type="caution">
    <text evidence="3">The sequence shown here is derived from an EMBL/GenBank/DDBJ whole genome shotgun (WGS) entry which is preliminary data.</text>
</comment>
<dbReference type="Gene3D" id="1.20.1280.50">
    <property type="match status" value="1"/>
</dbReference>
<keyword evidence="1" id="KW-0175">Coiled coil</keyword>
<dbReference type="RefSeq" id="XP_001834695.1">
    <property type="nucleotide sequence ID" value="XM_001834643.1"/>
</dbReference>
<dbReference type="PANTHER" id="PTHR38926">
    <property type="entry name" value="F-BOX DOMAIN CONTAINING PROTEIN, EXPRESSED"/>
    <property type="match status" value="1"/>
</dbReference>
<feature type="compositionally biased region" description="Acidic residues" evidence="2">
    <location>
        <begin position="734"/>
        <end position="750"/>
    </location>
</feature>
<evidence type="ECO:0000256" key="1">
    <source>
        <dbReference type="SAM" id="Coils"/>
    </source>
</evidence>
<feature type="region of interest" description="Disordered" evidence="2">
    <location>
        <begin position="734"/>
        <end position="771"/>
    </location>
</feature>
<dbReference type="Proteomes" id="UP000001861">
    <property type="component" value="Unassembled WGS sequence"/>
</dbReference>
<dbReference type="eggNOG" id="ENOG502SQHY">
    <property type="taxonomic scope" value="Eukaryota"/>
</dbReference>
<dbReference type="AlphaFoldDB" id="A8NLI5"/>
<feature type="coiled-coil region" evidence="1">
    <location>
        <begin position="20"/>
        <end position="61"/>
    </location>
</feature>
<dbReference type="EMBL" id="AACS02000012">
    <property type="protein sequence ID" value="EAU87143.1"/>
    <property type="molecule type" value="Genomic_DNA"/>
</dbReference>
<accession>A8NLI5</accession>
<dbReference type="OrthoDB" id="3027018at2759"/>
<dbReference type="VEuPathDB" id="FungiDB:CC1G_05832"/>
<evidence type="ECO:0000256" key="2">
    <source>
        <dbReference type="SAM" id="MobiDB-lite"/>
    </source>
</evidence>
<dbReference type="InParanoid" id="A8NLI5"/>
<name>A8NLI5_COPC7</name>
<sequence>MARPPISGIFREKLVLGAKLEVLRSQESDYERLIKQLTDLKATVTHERRNLEERVKELDALGLPINWLPNELIGQILAIAVELEVSERPESSPKPLVVPVLLSQVCRRWRDVARSTPQIWSNLHFRLYSLRDVRRNQNFVSRSGTVPLKVRIWNTGDANSQSLLGLGPASERGVAVNVIDILKPLCNRIQRLEVGTRSPEGIVPVIKFLNDPAWPLPLLEFASLSIISARPPLFTSASRALLRNNELQTNAVAPALCNLKHLKFEEVPITTLPSYYIANLSSLELVFGPRKTGPTSSHSLSRYYLKLSSVLRILSQAQRLEELTLSNTVPIFDVVSPDGTEVSGPSGLEVVRMLPVKLEHLKTINWNYPTAGDVYRVMRFLQCPAVERLDLFLDGKHARQDPLLWRGYVEAANGSTALPMAAIQFPSLRDLTFQCPDDDYSSSALRKFAFPVLEKFELINVDRAPKSTKEDTISKPWPSLPRIESIFRDPRLFHLTHLTLSYFQFTIDHRRAEAVLGYMPVLTSLSLDSCLGVENLIRVLEDKAIIPLAFHSPSPSANARTRRGVKVCPRLESLSFWGCDDLDLPVLLSVVCARKGDDNGAALGPEGHSPSAATPNGVGTSVTGAATTAPGGGKSSEQKVMGQAAQILGRKIRPLRKSARQAVVNGGGALGGGEGGNAPSVNIVSGVLAAQEALNPSPISYIRIHDCRLISEEAALSLKEEHGVTDVIWTALSDDESVDDSDWDGDEAADDNASTSSDSSDASDHEPLSSS</sequence>
<dbReference type="InterPro" id="IPR036047">
    <property type="entry name" value="F-box-like_dom_sf"/>
</dbReference>
<feature type="compositionally biased region" description="Basic and acidic residues" evidence="2">
    <location>
        <begin position="762"/>
        <end position="771"/>
    </location>
</feature>
<dbReference type="SUPFAM" id="SSF52047">
    <property type="entry name" value="RNI-like"/>
    <property type="match status" value="1"/>
</dbReference>
<evidence type="ECO:0000313" key="4">
    <source>
        <dbReference type="Proteomes" id="UP000001861"/>
    </source>
</evidence>
<proteinExistence type="predicted"/>
<dbReference type="OMA" id="HELRTIN"/>
<keyword evidence="4" id="KW-1185">Reference proteome</keyword>
<gene>
    <name evidence="3" type="ORF">CC1G_05832</name>
</gene>
<feature type="region of interest" description="Disordered" evidence="2">
    <location>
        <begin position="602"/>
        <end position="638"/>
    </location>
</feature>
<organism evidence="3 4">
    <name type="scientific">Coprinopsis cinerea (strain Okayama-7 / 130 / ATCC MYA-4618 / FGSC 9003)</name>
    <name type="common">Inky cap fungus</name>
    <name type="synonym">Hormographiella aspergillata</name>
    <dbReference type="NCBI Taxonomy" id="240176"/>
    <lineage>
        <taxon>Eukaryota</taxon>
        <taxon>Fungi</taxon>
        <taxon>Dikarya</taxon>
        <taxon>Basidiomycota</taxon>
        <taxon>Agaricomycotina</taxon>
        <taxon>Agaricomycetes</taxon>
        <taxon>Agaricomycetidae</taxon>
        <taxon>Agaricales</taxon>
        <taxon>Agaricineae</taxon>
        <taxon>Psathyrellaceae</taxon>
        <taxon>Coprinopsis</taxon>
    </lineage>
</organism>
<dbReference type="SUPFAM" id="SSF81383">
    <property type="entry name" value="F-box domain"/>
    <property type="match status" value="1"/>
</dbReference>
<dbReference type="Gene3D" id="3.80.10.10">
    <property type="entry name" value="Ribonuclease Inhibitor"/>
    <property type="match status" value="1"/>
</dbReference>
<protein>
    <submittedName>
        <fullName evidence="3">Uncharacterized protein</fullName>
    </submittedName>
</protein>
<dbReference type="InterPro" id="IPR032675">
    <property type="entry name" value="LRR_dom_sf"/>
</dbReference>